<dbReference type="AlphaFoldDB" id="A0A1I6I593"/>
<dbReference type="Proteomes" id="UP000199659">
    <property type="component" value="Unassembled WGS sequence"/>
</dbReference>
<protein>
    <submittedName>
        <fullName evidence="1">Uncharacterized protein</fullName>
    </submittedName>
</protein>
<evidence type="ECO:0000313" key="1">
    <source>
        <dbReference type="EMBL" id="SFR61917.1"/>
    </source>
</evidence>
<gene>
    <name evidence="1" type="ORF">SAMN05661086_00426</name>
</gene>
<proteinExistence type="predicted"/>
<reference evidence="1 2" key="1">
    <citation type="submission" date="2016-10" db="EMBL/GenBank/DDBJ databases">
        <authorList>
            <person name="de Groot N.N."/>
        </authorList>
    </citation>
    <scope>NUCLEOTIDE SEQUENCE [LARGE SCALE GENOMIC DNA]</scope>
    <source>
        <strain evidence="1 2">743A</strain>
    </source>
</reference>
<dbReference type="RefSeq" id="WP_092559058.1">
    <property type="nucleotide sequence ID" value="NZ_FOYZ01000002.1"/>
</dbReference>
<evidence type="ECO:0000313" key="2">
    <source>
        <dbReference type="Proteomes" id="UP000199659"/>
    </source>
</evidence>
<dbReference type="EMBL" id="FOYZ01000002">
    <property type="protein sequence ID" value="SFR61917.1"/>
    <property type="molecule type" value="Genomic_DNA"/>
</dbReference>
<sequence length="351" mass="39436">MYEFKETIKSNLVQKKAVADIKSNYIEKEEPYTRKYVKPNQPNVFSGMTEPIQRVVIDRKDKKKTGFIPIKIDTAIYPPGCEAKNWEHYKEMIVVAAQNIKGGNVESGKLFFQPAQDLDGNLESVQDGQLYVNNEGNYLAGPVRIPYAKDVIDGIEGEGEADWAVKAYEKNNGCVGDALEVVTKFGDKGDKTIINQTDVQNAYNNATANGKKLEPYNMADTDIWYRSKGLQLIWSYDPKQREQEGEKGIKLADLMKSKEFSFDAAGKYAIALISTDLKSGHNIALIGKDVYDMQTDVRTGKGKPKPSTVKSKDAKWGEVDEPMAIEVEISRGKKRPEDYNGHYVEYVYKLG</sequence>
<keyword evidence="2" id="KW-1185">Reference proteome</keyword>
<organism evidence="1 2">
    <name type="scientific">Anaeromicropila populeti</name>
    <dbReference type="NCBI Taxonomy" id="37658"/>
    <lineage>
        <taxon>Bacteria</taxon>
        <taxon>Bacillati</taxon>
        <taxon>Bacillota</taxon>
        <taxon>Clostridia</taxon>
        <taxon>Lachnospirales</taxon>
        <taxon>Lachnospiraceae</taxon>
        <taxon>Anaeromicropila</taxon>
    </lineage>
</organism>
<name>A0A1I6I593_9FIRM</name>
<accession>A0A1I6I593</accession>